<keyword evidence="4 6" id="KW-0520">NAD</keyword>
<dbReference type="EC" id="1.7.1.17" evidence="6"/>
<evidence type="ECO:0000256" key="6">
    <source>
        <dbReference type="HAMAP-Rule" id="MF_01216"/>
    </source>
</evidence>
<comment type="catalytic activity">
    <reaction evidence="6">
        <text>2 a quinone + NADH + H(+) = 2 a 1,4-benzosemiquinone + NAD(+)</text>
        <dbReference type="Rhea" id="RHEA:65952"/>
        <dbReference type="ChEBI" id="CHEBI:15378"/>
        <dbReference type="ChEBI" id="CHEBI:57540"/>
        <dbReference type="ChEBI" id="CHEBI:57945"/>
        <dbReference type="ChEBI" id="CHEBI:132124"/>
        <dbReference type="ChEBI" id="CHEBI:134225"/>
    </reaction>
</comment>
<keyword evidence="1 6" id="KW-0285">Flavoprotein</keyword>
<comment type="function">
    <text evidence="6">Quinone reductase that provides resistance to thiol-specific stress caused by electrophilic quinones.</text>
</comment>
<comment type="similarity">
    <text evidence="6">Belongs to the azoreductase type 1 family.</text>
</comment>
<dbReference type="KEGG" id="rei:IE4771_CH01846"/>
<dbReference type="Pfam" id="PF02525">
    <property type="entry name" value="Flavodoxin_2"/>
    <property type="match status" value="1"/>
</dbReference>
<reference evidence="8 9" key="1">
    <citation type="submission" date="2013-12" db="EMBL/GenBank/DDBJ databases">
        <title>Complete genome sequence of Rhizobium etli bv. mimosae IE4771.</title>
        <authorList>
            <person name="Bustos P."/>
            <person name="Santamaria R.I."/>
            <person name="Lozano L."/>
            <person name="Ormeno-Orrillo E."/>
            <person name="Rogel M.A."/>
            <person name="Romero D."/>
            <person name="Cevallos M.A."/>
            <person name="Martinez-Romero E."/>
            <person name="Gonzalez V."/>
        </authorList>
    </citation>
    <scope>NUCLEOTIDE SEQUENCE [LARGE SCALE GENOMIC DNA]</scope>
    <source>
        <strain evidence="8 9">IE4771</strain>
    </source>
</reference>
<dbReference type="OrthoDB" id="9787136at2"/>
<dbReference type="Gene3D" id="3.40.50.360">
    <property type="match status" value="1"/>
</dbReference>
<dbReference type="EC" id="1.6.5.-" evidence="6"/>
<dbReference type="InterPro" id="IPR023048">
    <property type="entry name" value="NADH:quinone_OxRdtase_FMN_depd"/>
</dbReference>
<dbReference type="RefSeq" id="WP_038688417.1">
    <property type="nucleotide sequence ID" value="NZ_CP006986.1"/>
</dbReference>
<comment type="function">
    <text evidence="6">Also exhibits azoreductase activity. Catalyzes the reductive cleavage of the azo bond in aromatic azo compounds to the corresponding amines.</text>
</comment>
<accession>A0A060I4X9</accession>
<dbReference type="PANTHER" id="PTHR43741">
    <property type="entry name" value="FMN-DEPENDENT NADH-AZOREDUCTASE 1"/>
    <property type="match status" value="1"/>
</dbReference>
<dbReference type="GO" id="GO:0010181">
    <property type="term" value="F:FMN binding"/>
    <property type="evidence" value="ECO:0007669"/>
    <property type="project" value="UniProtKB-UniRule"/>
</dbReference>
<feature type="domain" description="Flavodoxin-like fold" evidence="7">
    <location>
        <begin position="3"/>
        <end position="199"/>
    </location>
</feature>
<evidence type="ECO:0000313" key="8">
    <source>
        <dbReference type="EMBL" id="AIC26970.1"/>
    </source>
</evidence>
<evidence type="ECO:0000313" key="9">
    <source>
        <dbReference type="Proteomes" id="UP000027180"/>
    </source>
</evidence>
<protein>
    <recommendedName>
        <fullName evidence="6">FMN dependent NADH:quinone oxidoreductase</fullName>
        <ecNumber evidence="6">1.6.5.-</ecNumber>
    </recommendedName>
    <alternativeName>
        <fullName evidence="6">Azo-dye reductase</fullName>
    </alternativeName>
    <alternativeName>
        <fullName evidence="6">FMN-dependent NADH-azo compound oxidoreductase</fullName>
    </alternativeName>
    <alternativeName>
        <fullName evidence="6">FMN-dependent NADH-azoreductase</fullName>
        <ecNumber evidence="6">1.7.1.17</ecNumber>
    </alternativeName>
</protein>
<dbReference type="EMBL" id="CP006986">
    <property type="protein sequence ID" value="AIC26970.1"/>
    <property type="molecule type" value="Genomic_DNA"/>
</dbReference>
<evidence type="ECO:0000256" key="4">
    <source>
        <dbReference type="ARBA" id="ARBA00023027"/>
    </source>
</evidence>
<comment type="subunit">
    <text evidence="6">Homodimer.</text>
</comment>
<evidence type="ECO:0000256" key="2">
    <source>
        <dbReference type="ARBA" id="ARBA00022643"/>
    </source>
</evidence>
<dbReference type="PANTHER" id="PTHR43741:SF2">
    <property type="entry name" value="FMN-DEPENDENT NADH:QUINONE OXIDOREDUCTASE"/>
    <property type="match status" value="1"/>
</dbReference>
<dbReference type="GO" id="GO:0016655">
    <property type="term" value="F:oxidoreductase activity, acting on NAD(P)H, quinone or similar compound as acceptor"/>
    <property type="evidence" value="ECO:0007669"/>
    <property type="project" value="InterPro"/>
</dbReference>
<dbReference type="HOGENOM" id="CLU_088964_0_0_5"/>
<keyword evidence="3 6" id="KW-0560">Oxidoreductase</keyword>
<feature type="binding site" evidence="6">
    <location>
        <position position="10"/>
    </location>
    <ligand>
        <name>FMN</name>
        <dbReference type="ChEBI" id="CHEBI:58210"/>
    </ligand>
</feature>
<dbReference type="GO" id="GO:0009055">
    <property type="term" value="F:electron transfer activity"/>
    <property type="evidence" value="ECO:0007669"/>
    <property type="project" value="UniProtKB-UniRule"/>
</dbReference>
<dbReference type="AlphaFoldDB" id="A0A060I4X9"/>
<dbReference type="InterPro" id="IPR050104">
    <property type="entry name" value="FMN-dep_NADH:Q_OxRdtase_AzoR1"/>
</dbReference>
<feature type="binding site" evidence="6">
    <location>
        <begin position="15"/>
        <end position="17"/>
    </location>
    <ligand>
        <name>FMN</name>
        <dbReference type="ChEBI" id="CHEBI:58210"/>
    </ligand>
</feature>
<comment type="caution">
    <text evidence="6">Lacks conserved residue(s) required for the propagation of feature annotation.</text>
</comment>
<sequence>MSSILLLTSSPRAESLSTPIAADLAEKLKNQKPGSVVVRRDLAANPLPHIDDLFTGAIRKPAEARTAEEAAAVKTSDELVNELFAADTIVISTGLINFNIYSSLKTWIDNVARAGLTFKYTESGPVGLLTGKKVYVVLASGGVYSQGPAAPLNHAVPYLKSVLGFLGITDIETIYVEGLAFGPEAAEKAIDAAKSRVEEIALAA</sequence>
<comment type="cofactor">
    <cofactor evidence="6">
        <name>FMN</name>
        <dbReference type="ChEBI" id="CHEBI:58210"/>
    </cofactor>
    <text evidence="6">Binds 1 FMN per subunit.</text>
</comment>
<proteinExistence type="inferred from homology"/>
<evidence type="ECO:0000259" key="7">
    <source>
        <dbReference type="Pfam" id="PF02525"/>
    </source>
</evidence>
<evidence type="ECO:0000256" key="5">
    <source>
        <dbReference type="ARBA" id="ARBA00048542"/>
    </source>
</evidence>
<evidence type="ECO:0000256" key="1">
    <source>
        <dbReference type="ARBA" id="ARBA00022630"/>
    </source>
</evidence>
<dbReference type="Proteomes" id="UP000027180">
    <property type="component" value="Chromosome"/>
</dbReference>
<comment type="catalytic activity">
    <reaction evidence="5">
        <text>N,N-dimethyl-1,4-phenylenediamine + anthranilate + 2 NAD(+) = 2-(4-dimethylaminophenyl)diazenylbenzoate + 2 NADH + 2 H(+)</text>
        <dbReference type="Rhea" id="RHEA:55872"/>
        <dbReference type="ChEBI" id="CHEBI:15378"/>
        <dbReference type="ChEBI" id="CHEBI:15783"/>
        <dbReference type="ChEBI" id="CHEBI:16567"/>
        <dbReference type="ChEBI" id="CHEBI:57540"/>
        <dbReference type="ChEBI" id="CHEBI:57945"/>
        <dbReference type="ChEBI" id="CHEBI:71579"/>
        <dbReference type="EC" id="1.7.1.17"/>
    </reaction>
    <physiologicalReaction direction="right-to-left" evidence="5">
        <dbReference type="Rhea" id="RHEA:55874"/>
    </physiologicalReaction>
</comment>
<evidence type="ECO:0000256" key="3">
    <source>
        <dbReference type="ARBA" id="ARBA00023002"/>
    </source>
</evidence>
<dbReference type="InterPro" id="IPR003680">
    <property type="entry name" value="Flavodoxin_fold"/>
</dbReference>
<organism evidence="8 9">
    <name type="scientific">Rhizobium etli bv. mimosae str. IE4771</name>
    <dbReference type="NCBI Taxonomy" id="1432050"/>
    <lineage>
        <taxon>Bacteria</taxon>
        <taxon>Pseudomonadati</taxon>
        <taxon>Pseudomonadota</taxon>
        <taxon>Alphaproteobacteria</taxon>
        <taxon>Hyphomicrobiales</taxon>
        <taxon>Rhizobiaceae</taxon>
        <taxon>Rhizobium/Agrobacterium group</taxon>
        <taxon>Rhizobium</taxon>
    </lineage>
</organism>
<keyword evidence="2 6" id="KW-0288">FMN</keyword>
<dbReference type="SUPFAM" id="SSF52218">
    <property type="entry name" value="Flavoproteins"/>
    <property type="match status" value="1"/>
</dbReference>
<dbReference type="HAMAP" id="MF_01216">
    <property type="entry name" value="Azoreductase_type1"/>
    <property type="match status" value="1"/>
</dbReference>
<dbReference type="GO" id="GO:0016652">
    <property type="term" value="F:oxidoreductase activity, acting on NAD(P)H as acceptor"/>
    <property type="evidence" value="ECO:0007669"/>
    <property type="project" value="UniProtKB-UniRule"/>
</dbReference>
<dbReference type="InterPro" id="IPR029039">
    <property type="entry name" value="Flavoprotein-like_sf"/>
</dbReference>
<gene>
    <name evidence="6 8" type="primary">azoR</name>
    <name evidence="8" type="ORF">IE4771_CH01846</name>
</gene>
<name>A0A060I4X9_RHIET</name>